<accession>A0A498KNZ6</accession>
<comment type="caution">
    <text evidence="1">The sequence shown here is derived from an EMBL/GenBank/DDBJ whole genome shotgun (WGS) entry which is preliminary data.</text>
</comment>
<gene>
    <name evidence="1" type="ORF">DVH24_026159</name>
</gene>
<protein>
    <submittedName>
        <fullName evidence="1">Uncharacterized protein</fullName>
    </submittedName>
</protein>
<name>A0A498KNZ6_MALDO</name>
<dbReference type="Proteomes" id="UP000290289">
    <property type="component" value="Chromosome 2"/>
</dbReference>
<sequence length="74" mass="8663">MAADLTSLYWFRHNKEGESRFSGGRARTTEITLQVLKGRGLRLRWRIVELVCGARSCFRSFKATTMEILLRERE</sequence>
<evidence type="ECO:0000313" key="1">
    <source>
        <dbReference type="EMBL" id="RXI07023.1"/>
    </source>
</evidence>
<proteinExistence type="predicted"/>
<keyword evidence="2" id="KW-1185">Reference proteome</keyword>
<organism evidence="1 2">
    <name type="scientific">Malus domestica</name>
    <name type="common">Apple</name>
    <name type="synonym">Pyrus malus</name>
    <dbReference type="NCBI Taxonomy" id="3750"/>
    <lineage>
        <taxon>Eukaryota</taxon>
        <taxon>Viridiplantae</taxon>
        <taxon>Streptophyta</taxon>
        <taxon>Embryophyta</taxon>
        <taxon>Tracheophyta</taxon>
        <taxon>Spermatophyta</taxon>
        <taxon>Magnoliopsida</taxon>
        <taxon>eudicotyledons</taxon>
        <taxon>Gunneridae</taxon>
        <taxon>Pentapetalae</taxon>
        <taxon>rosids</taxon>
        <taxon>fabids</taxon>
        <taxon>Rosales</taxon>
        <taxon>Rosaceae</taxon>
        <taxon>Amygdaloideae</taxon>
        <taxon>Maleae</taxon>
        <taxon>Malus</taxon>
    </lineage>
</organism>
<dbReference type="AlphaFoldDB" id="A0A498KNZ6"/>
<evidence type="ECO:0000313" key="2">
    <source>
        <dbReference type="Proteomes" id="UP000290289"/>
    </source>
</evidence>
<reference evidence="1 2" key="1">
    <citation type="submission" date="2018-10" db="EMBL/GenBank/DDBJ databases">
        <title>A high-quality apple genome assembly.</title>
        <authorList>
            <person name="Hu J."/>
        </authorList>
    </citation>
    <scope>NUCLEOTIDE SEQUENCE [LARGE SCALE GENOMIC DNA]</scope>
    <source>
        <strain evidence="2">cv. HFTH1</strain>
        <tissue evidence="1">Young leaf</tissue>
    </source>
</reference>
<dbReference type="EMBL" id="RDQH01000328">
    <property type="protein sequence ID" value="RXI07023.1"/>
    <property type="molecule type" value="Genomic_DNA"/>
</dbReference>